<keyword evidence="5" id="KW-0256">Endoplasmic reticulum</keyword>
<dbReference type="VEuPathDB" id="FungiDB:KLMA_50165"/>
<keyword evidence="2 5" id="KW-0812">Transmembrane</keyword>
<dbReference type="InterPro" id="IPR045888">
    <property type="entry name" value="Erv"/>
</dbReference>
<dbReference type="GO" id="GO:0006888">
    <property type="term" value="P:endoplasmic reticulum to Golgi vesicle-mediated transport"/>
    <property type="evidence" value="ECO:0007669"/>
    <property type="project" value="UniProtKB-UniRule"/>
</dbReference>
<keyword evidence="5" id="KW-0813">Transport</keyword>
<dbReference type="PANTHER" id="PTHR10984:SF81">
    <property type="entry name" value="ER-DERIVED VESICLES PROTEIN ERV41"/>
    <property type="match status" value="1"/>
</dbReference>
<proteinExistence type="inferred from homology"/>
<dbReference type="GO" id="GO:0000139">
    <property type="term" value="C:Golgi membrane"/>
    <property type="evidence" value="ECO:0007669"/>
    <property type="project" value="UniProtKB-SubCell"/>
</dbReference>
<dbReference type="InterPro" id="IPR039542">
    <property type="entry name" value="Erv_N"/>
</dbReference>
<feature type="domain" description="Endoplasmic reticulum vesicle transporter C-terminal" evidence="6">
    <location>
        <begin position="146"/>
        <end position="300"/>
    </location>
</feature>
<keyword evidence="4 5" id="KW-0472">Membrane</keyword>
<dbReference type="PANTHER" id="PTHR10984">
    <property type="entry name" value="ENDOPLASMIC RETICULUM-GOLGI INTERMEDIATE COMPARTMENT PROTEIN"/>
    <property type="match status" value="1"/>
</dbReference>
<dbReference type="AlphaFoldDB" id="W0TFF6"/>
<organism evidence="8 9">
    <name type="scientific">Kluyveromyces marxianus (strain DMKU3-1042 / BCC 29191 / NBRC 104275)</name>
    <name type="common">Yeast</name>
    <name type="synonym">Candida kefyr</name>
    <dbReference type="NCBI Taxonomy" id="1003335"/>
    <lineage>
        <taxon>Eukaryota</taxon>
        <taxon>Fungi</taxon>
        <taxon>Dikarya</taxon>
        <taxon>Ascomycota</taxon>
        <taxon>Saccharomycotina</taxon>
        <taxon>Saccharomycetes</taxon>
        <taxon>Saccharomycetales</taxon>
        <taxon>Saccharomycetaceae</taxon>
        <taxon>Kluyveromyces</taxon>
    </lineage>
</organism>
<feature type="transmembrane region" description="Helical" evidence="5">
    <location>
        <begin position="29"/>
        <end position="51"/>
    </location>
</feature>
<name>W0TFF6_KLUMD</name>
<dbReference type="OrthoDB" id="5541786at2759"/>
<evidence type="ECO:0000256" key="1">
    <source>
        <dbReference type="ARBA" id="ARBA00004370"/>
    </source>
</evidence>
<accession>W0TFF6</accession>
<reference evidence="8 9" key="1">
    <citation type="journal article" date="2015" name="Biotechnol. Biofuels">
        <title>Genetic basis of the highly efficient yeast Kluyveromyces marxianus: complete genome sequence and transcriptome analyses.</title>
        <authorList>
            <person name="Lertwattanasakul N."/>
            <person name="Kosaka T."/>
            <person name="Hosoyama A."/>
            <person name="Suzuki Y."/>
            <person name="Rodrussamee N."/>
            <person name="Matsutani M."/>
            <person name="Murata M."/>
            <person name="Fujimoto N."/>
            <person name="Suprayogi"/>
            <person name="Tsuchikane K."/>
            <person name="Limtong S."/>
            <person name="Fujita N."/>
            <person name="Yamada M."/>
        </authorList>
    </citation>
    <scope>NUCLEOTIDE SEQUENCE [LARGE SCALE GENOMIC DNA]</scope>
    <source>
        <strain evidence="9">DMKU3-1042 / BCC 29191 / NBRC 104275</strain>
    </source>
</reference>
<evidence type="ECO:0000256" key="4">
    <source>
        <dbReference type="ARBA" id="ARBA00023136"/>
    </source>
</evidence>
<evidence type="ECO:0000259" key="7">
    <source>
        <dbReference type="Pfam" id="PF13850"/>
    </source>
</evidence>
<dbReference type="KEGG" id="kmx:KLMA_50165"/>
<feature type="domain" description="Endoplasmic reticulum vesicle transporter N-terminal" evidence="7">
    <location>
        <begin position="4"/>
        <end position="92"/>
    </location>
</feature>
<keyword evidence="5" id="KW-0931">ER-Golgi transport</keyword>
<evidence type="ECO:0000256" key="5">
    <source>
        <dbReference type="RuleBase" id="RU369013"/>
    </source>
</evidence>
<dbReference type="GO" id="GO:0005789">
    <property type="term" value="C:endoplasmic reticulum membrane"/>
    <property type="evidence" value="ECO:0007669"/>
    <property type="project" value="UniProtKB-SubCell"/>
</dbReference>
<evidence type="ECO:0000259" key="6">
    <source>
        <dbReference type="Pfam" id="PF07970"/>
    </source>
</evidence>
<gene>
    <name evidence="8" type="primary">ERV41</name>
    <name evidence="8" type="ORF">KLMA_50165</name>
</gene>
<keyword evidence="3 5" id="KW-1133">Transmembrane helix</keyword>
<evidence type="ECO:0000313" key="8">
    <source>
        <dbReference type="EMBL" id="BAO40819.1"/>
    </source>
</evidence>
<dbReference type="GO" id="GO:0033116">
    <property type="term" value="C:endoplasmic reticulum-Golgi intermediate compartment membrane"/>
    <property type="evidence" value="ECO:0007669"/>
    <property type="project" value="UniProtKB-SubCell"/>
</dbReference>
<feature type="transmembrane region" description="Helical" evidence="5">
    <location>
        <begin position="284"/>
        <end position="308"/>
    </location>
</feature>
<comment type="subcellular location">
    <subcellularLocation>
        <location evidence="5">Endoplasmic reticulum membrane</location>
        <topology evidence="5">Multi-pass membrane protein</topology>
    </subcellularLocation>
    <subcellularLocation>
        <location evidence="5">Endoplasmic reticulum-Golgi intermediate compartment membrane</location>
        <topology evidence="5">Multi-pass membrane protein</topology>
    </subcellularLocation>
    <subcellularLocation>
        <location evidence="5">Golgi apparatus membrane</location>
        <topology evidence="5">Multi-pass membrane protein</topology>
    </subcellularLocation>
    <subcellularLocation>
        <location evidence="1">Membrane</location>
    </subcellularLocation>
</comment>
<sequence>MASLRTFDAFPKTDEQHVKHSSKGGLSSVLTYLFLLFIAWSEFGSYFGGYVDQQYIVDDQVRETVPINLDLYVNMPCKHIQIHARDITGDRRFVSEDVEMEGMPFYIPIGTRLNEMNEIVTPELDEILGEAIPAQFRESFPSSGDGQDNFNGCHIFGSIPVNKVKGELHITAQGWGYRSQARVPEDQLNFAHVINELSFGDFYPYIDNPLDNTGKFSENNVKAFYYFTAVVPTLYRKMGAEVDTYQYSLSEAEYGPKSKATSIPGIFVRYQFEPMKIVVTDNRIGFFSFILRLVDILALIIYSMSWLFRFADRLIILVLGPKWSLRYSRDQTPSHGLLED</sequence>
<comment type="similarity">
    <text evidence="5">Belongs to the ERGIC family.</text>
</comment>
<dbReference type="EMBL" id="AP012217">
    <property type="protein sequence ID" value="BAO40819.1"/>
    <property type="molecule type" value="Genomic_DNA"/>
</dbReference>
<dbReference type="RefSeq" id="XP_022676634.1">
    <property type="nucleotide sequence ID" value="XM_022820142.1"/>
</dbReference>
<dbReference type="Pfam" id="PF13850">
    <property type="entry name" value="ERGIC_N"/>
    <property type="match status" value="1"/>
</dbReference>
<dbReference type="GO" id="GO:0030134">
    <property type="term" value="C:COPII-coated ER to Golgi transport vesicle"/>
    <property type="evidence" value="ECO:0007669"/>
    <property type="project" value="TreeGrafter"/>
</dbReference>
<keyword evidence="5" id="KW-0333">Golgi apparatus</keyword>
<evidence type="ECO:0000313" key="9">
    <source>
        <dbReference type="Proteomes" id="UP000065495"/>
    </source>
</evidence>
<dbReference type="Proteomes" id="UP000065495">
    <property type="component" value="Chromosome 5"/>
</dbReference>
<dbReference type="InterPro" id="IPR012936">
    <property type="entry name" value="Erv_C"/>
</dbReference>
<evidence type="ECO:0000256" key="2">
    <source>
        <dbReference type="ARBA" id="ARBA00022692"/>
    </source>
</evidence>
<evidence type="ECO:0000256" key="3">
    <source>
        <dbReference type="ARBA" id="ARBA00022989"/>
    </source>
</evidence>
<protein>
    <recommendedName>
        <fullName evidence="5">Endoplasmic reticulum-Golgi intermediate compartment protein</fullName>
    </recommendedName>
</protein>
<dbReference type="Pfam" id="PF07970">
    <property type="entry name" value="COPIIcoated_ERV"/>
    <property type="match status" value="1"/>
</dbReference>
<comment type="function">
    <text evidence="5">Plays a role in transport between endoplasmic reticulum and Golgi.</text>
</comment>
<dbReference type="GO" id="GO:0006890">
    <property type="term" value="P:retrograde vesicle-mediated transport, Golgi to endoplasmic reticulum"/>
    <property type="evidence" value="ECO:0007669"/>
    <property type="project" value="TreeGrafter"/>
</dbReference>
<dbReference type="GeneID" id="34716777"/>